<feature type="region of interest" description="Disordered" evidence="1">
    <location>
        <begin position="1373"/>
        <end position="1424"/>
    </location>
</feature>
<evidence type="ECO:0000256" key="1">
    <source>
        <dbReference type="SAM" id="MobiDB-lite"/>
    </source>
</evidence>
<dbReference type="Proteomes" id="UP000658131">
    <property type="component" value="Unassembled WGS sequence"/>
</dbReference>
<evidence type="ECO:0000313" key="4">
    <source>
        <dbReference type="Proteomes" id="UP000658131"/>
    </source>
</evidence>
<dbReference type="RefSeq" id="WP_262399959.1">
    <property type="nucleotide sequence ID" value="NZ_JACRTB010000011.1"/>
</dbReference>
<feature type="chain" id="PRO_5045596698" evidence="2">
    <location>
        <begin position="28"/>
        <end position="1424"/>
    </location>
</feature>
<name>A0ABR7NKR9_9FIRM</name>
<organism evidence="3 4">
    <name type="scientific">Yanshouia hominis</name>
    <dbReference type="NCBI Taxonomy" id="2763673"/>
    <lineage>
        <taxon>Bacteria</taxon>
        <taxon>Bacillati</taxon>
        <taxon>Bacillota</taxon>
        <taxon>Clostridia</taxon>
        <taxon>Eubacteriales</taxon>
        <taxon>Oscillospiraceae</taxon>
        <taxon>Yanshouia</taxon>
    </lineage>
</organism>
<evidence type="ECO:0000256" key="2">
    <source>
        <dbReference type="SAM" id="SignalP"/>
    </source>
</evidence>
<feature type="signal peptide" evidence="2">
    <location>
        <begin position="1"/>
        <end position="27"/>
    </location>
</feature>
<comment type="caution">
    <text evidence="3">The sequence shown here is derived from an EMBL/GenBank/DDBJ whole genome shotgun (WGS) entry which is preliminary data.</text>
</comment>
<evidence type="ECO:0000313" key="3">
    <source>
        <dbReference type="EMBL" id="MBC8576432.1"/>
    </source>
</evidence>
<gene>
    <name evidence="3" type="ORF">H8717_08445</name>
</gene>
<accession>A0ABR7NKR9</accession>
<reference evidence="3 4" key="1">
    <citation type="submission" date="2020-08" db="EMBL/GenBank/DDBJ databases">
        <title>Genome public.</title>
        <authorList>
            <person name="Liu C."/>
            <person name="Sun Q."/>
        </authorList>
    </citation>
    <scope>NUCLEOTIDE SEQUENCE [LARGE SCALE GENOMIC DNA]</scope>
    <source>
        <strain evidence="3 4">BX1</strain>
    </source>
</reference>
<proteinExistence type="predicted"/>
<keyword evidence="4" id="KW-1185">Reference proteome</keyword>
<protein>
    <submittedName>
        <fullName evidence="3">Uncharacterized protein</fullName>
    </submittedName>
</protein>
<feature type="compositionally biased region" description="Low complexity" evidence="1">
    <location>
        <begin position="1396"/>
        <end position="1424"/>
    </location>
</feature>
<keyword evidence="2" id="KW-0732">Signal</keyword>
<sequence length="1424" mass="154955">MKRSKRLVSTLLALAMIAALMPISAAAEGVEKIPATISTVPQYVKSGETLISNDTSGASTAKSLEYGTSVYFLLRTESGSAGNIADPDYVDPDKFDITFSGTQGVDTDGLALVKESSVGGTFWYLKVPLIEQGGLTGDTAVQGSIVIAPKAGGTSFTLNLTARKITLQAAVTGDRPIVSLATQAQAMGESGVISTMTKAQCQTLQYGDVFYYAVRTTGSSYLTAEDDLTSSKYTCGYTPGSEEPFNAVKSAELVYDRNTETTSRWWIKITLIDKPASAPDKLNLNGAFTITASDPATNVSMAPRDGNYPLAVTFVKTDLPIESLATQAQSKGTNGVISTMSKTQCQALEYGGVFYYAVRTTGSSYLTAADDLTSSKYTCGYTPGSEEPFNAVKSVELVYDRNTETTSRWWIKITLIDKPASAPAKLDLNGAFTITASDPATNVSMAPRDGNYPLAVVTVKTDTVVDNLGTQAQGMGSDGYISTLGKNDCIALQYGDVIYYPVRAAGSSNITGLDELTPEKYNCSYTKGTEAFDPVKSVELVYKPTSASASRWWIQVTFIDKPDGAPESLPVDGSFRITSSELGISVSMAPKDGNYPLALRTGALTGSERIVTKTSTAPQYIKDGDTLIAQNGTSSSSSFFPFGQTIYFILRDNSGDIISPDYIVPEDYTVECDSAQVSSCELVAGKYSGGERWYVKLVLAAQESGEEDAAVTGTLKLIHKDGEKATLDLTARGITLTTDSVPRPFTRVATWAQRRNAEGVVKSISGASSNSPTVEYGEAIYYALANGSNTSLTGIDLFDPEDYIVTYTPTGENDFNPFDYLILSYEPFETSSSSGNKWFLKLQTTDDAQGLMLADGVIEIFRASDNKMMASLDLGANVPLIFGGEDDTTNDRGIRTVTLVHHVDSTKMVENDEGYVGRASSDLGTSSNVGYGETAYYMLVGVDKFGGEHPITDPDAVENIHIKTDFSQNADKVESIEIVKKRSYAYGKYGFYYFLAINIVEKNNWTSRYTIFGDVTLSKKGKYGITNKDNECTLFIDTTVGPEKTSSRVDVEDMEDRDELLRLDEDYRRYNFEDLGTDGEDVFYFFGMSDDNYFTVNTNDQDDILLGNTVEYNEEIGALYPDAELFFFNGGTKEFNHHGIMTFAASPSTYLYRRNGSMLTRIDGLKYDDDEQAYHFYTKNIGSYVFSDRELDYDRYNISRVAPWAQAENEDGTISTINGCEFKGAYVEYGSTIYYALRNSEDKTITDKMALESGHFTYGFESKDPNAPAIREAGITFRTNWIKSSDTRTKRYYVAVTFAEVPDPGVPRTVSGDLIIYYKGEEVTRLPLGPTEQGDYTLTLHGGRPVANDWIPRDYVVPVLRTEEEIEELPVATLLDNEETGTSADADPESVDANGSVSAVESDVPASAVSPSEVSESPESGSAG</sequence>
<dbReference type="EMBL" id="JACRTB010000011">
    <property type="protein sequence ID" value="MBC8576432.1"/>
    <property type="molecule type" value="Genomic_DNA"/>
</dbReference>